<feature type="region of interest" description="Disordered" evidence="1">
    <location>
        <begin position="1"/>
        <end position="75"/>
    </location>
</feature>
<reference evidence="3" key="1">
    <citation type="journal article" date="2019" name="Int. J. Syst. Evol. Microbiol.">
        <title>The Global Catalogue of Microorganisms (GCM) 10K type strain sequencing project: providing services to taxonomists for standard genome sequencing and annotation.</title>
        <authorList>
            <consortium name="The Broad Institute Genomics Platform"/>
            <consortium name="The Broad Institute Genome Sequencing Center for Infectious Disease"/>
            <person name="Wu L."/>
            <person name="Ma J."/>
        </authorList>
    </citation>
    <scope>NUCLEOTIDE SEQUENCE [LARGE SCALE GENOMIC DNA]</scope>
    <source>
        <strain evidence="3">CGMCC 1.15053</strain>
    </source>
</reference>
<protein>
    <submittedName>
        <fullName evidence="2">Uncharacterized protein</fullName>
    </submittedName>
</protein>
<keyword evidence="3" id="KW-1185">Reference proteome</keyword>
<proteinExistence type="predicted"/>
<evidence type="ECO:0000313" key="3">
    <source>
        <dbReference type="Proteomes" id="UP001595979"/>
    </source>
</evidence>
<organism evidence="2 3">
    <name type="scientific">Deinococcus petrolearius</name>
    <dbReference type="NCBI Taxonomy" id="1751295"/>
    <lineage>
        <taxon>Bacteria</taxon>
        <taxon>Thermotogati</taxon>
        <taxon>Deinococcota</taxon>
        <taxon>Deinococci</taxon>
        <taxon>Deinococcales</taxon>
        <taxon>Deinococcaceae</taxon>
        <taxon>Deinococcus</taxon>
    </lineage>
</organism>
<accession>A0ABW1DKM0</accession>
<dbReference type="EMBL" id="JBHSOH010000009">
    <property type="protein sequence ID" value="MFC5848665.1"/>
    <property type="molecule type" value="Genomic_DNA"/>
</dbReference>
<comment type="caution">
    <text evidence="2">The sequence shown here is derived from an EMBL/GenBank/DDBJ whole genome shotgun (WGS) entry which is preliminary data.</text>
</comment>
<sequence>MTDPRQPDQQQGLPDDAGNEMSDRAGYMDDSDSGDMNTPVGGGVPTGASVDGLPEDTLDKDGSGTTFDAGSEIPR</sequence>
<gene>
    <name evidence="2" type="ORF">ACFPQ6_10110</name>
</gene>
<evidence type="ECO:0000313" key="2">
    <source>
        <dbReference type="EMBL" id="MFC5848665.1"/>
    </source>
</evidence>
<name>A0ABW1DKM0_9DEIO</name>
<dbReference type="RefSeq" id="WP_380048928.1">
    <property type="nucleotide sequence ID" value="NZ_JBHSOH010000009.1"/>
</dbReference>
<dbReference type="Proteomes" id="UP001595979">
    <property type="component" value="Unassembled WGS sequence"/>
</dbReference>
<evidence type="ECO:0000256" key="1">
    <source>
        <dbReference type="SAM" id="MobiDB-lite"/>
    </source>
</evidence>